<evidence type="ECO:0000313" key="7">
    <source>
        <dbReference type="EMBL" id="KAG9236991.1"/>
    </source>
</evidence>
<dbReference type="PANTHER" id="PTHR11010">
    <property type="entry name" value="PROTEASE S28 PRO-X CARBOXYPEPTIDASE-RELATED"/>
    <property type="match status" value="1"/>
</dbReference>
<dbReference type="SUPFAM" id="SSF53474">
    <property type="entry name" value="alpha/beta-Hydrolases"/>
    <property type="match status" value="1"/>
</dbReference>
<feature type="signal peptide" evidence="6">
    <location>
        <begin position="1"/>
        <end position="20"/>
    </location>
</feature>
<keyword evidence="4" id="KW-0378">Hydrolase</keyword>
<keyword evidence="8" id="KW-1185">Reference proteome</keyword>
<dbReference type="InterPro" id="IPR008758">
    <property type="entry name" value="Peptidase_S28"/>
</dbReference>
<dbReference type="GO" id="GO:0070008">
    <property type="term" value="F:serine-type exopeptidase activity"/>
    <property type="evidence" value="ECO:0007669"/>
    <property type="project" value="InterPro"/>
</dbReference>
<evidence type="ECO:0000256" key="6">
    <source>
        <dbReference type="SAM" id="SignalP"/>
    </source>
</evidence>
<evidence type="ECO:0000313" key="8">
    <source>
        <dbReference type="Proteomes" id="UP000824998"/>
    </source>
</evidence>
<dbReference type="GO" id="GO:0008239">
    <property type="term" value="F:dipeptidyl-peptidase activity"/>
    <property type="evidence" value="ECO:0007669"/>
    <property type="project" value="TreeGrafter"/>
</dbReference>
<dbReference type="FunFam" id="3.40.50.1820:FF:000251">
    <property type="entry name" value="Extracelular serine carboxypeptidase, putative"/>
    <property type="match status" value="1"/>
</dbReference>
<name>A0A9P7YNT7_9HELO</name>
<dbReference type="AlphaFoldDB" id="A0A9P7YNT7"/>
<dbReference type="Proteomes" id="UP000824998">
    <property type="component" value="Unassembled WGS sequence"/>
</dbReference>
<dbReference type="PANTHER" id="PTHR11010:SF117">
    <property type="entry name" value="SERINE PROTEASE 16"/>
    <property type="match status" value="1"/>
</dbReference>
<organism evidence="7 8">
    <name type="scientific">Amylocarpus encephaloides</name>
    <dbReference type="NCBI Taxonomy" id="45428"/>
    <lineage>
        <taxon>Eukaryota</taxon>
        <taxon>Fungi</taxon>
        <taxon>Dikarya</taxon>
        <taxon>Ascomycota</taxon>
        <taxon>Pezizomycotina</taxon>
        <taxon>Leotiomycetes</taxon>
        <taxon>Helotiales</taxon>
        <taxon>Helotiales incertae sedis</taxon>
        <taxon>Amylocarpus</taxon>
    </lineage>
</organism>
<keyword evidence="3 6" id="KW-0732">Signal</keyword>
<dbReference type="Gene3D" id="3.40.50.1820">
    <property type="entry name" value="alpha/beta hydrolase"/>
    <property type="match status" value="2"/>
</dbReference>
<evidence type="ECO:0000256" key="3">
    <source>
        <dbReference type="ARBA" id="ARBA00022729"/>
    </source>
</evidence>
<dbReference type="InterPro" id="IPR029058">
    <property type="entry name" value="AB_hydrolase_fold"/>
</dbReference>
<accession>A0A9P7YNT7</accession>
<keyword evidence="2 7" id="KW-0645">Protease</keyword>
<evidence type="ECO:0000256" key="4">
    <source>
        <dbReference type="ARBA" id="ARBA00022801"/>
    </source>
</evidence>
<comment type="caution">
    <text evidence="7">The sequence shown here is derived from an EMBL/GenBank/DDBJ whole genome shotgun (WGS) entry which is preliminary data.</text>
</comment>
<evidence type="ECO:0000256" key="1">
    <source>
        <dbReference type="ARBA" id="ARBA00011079"/>
    </source>
</evidence>
<comment type="similarity">
    <text evidence="1">Belongs to the peptidase S28 family.</text>
</comment>
<keyword evidence="5" id="KW-0325">Glycoprotein</keyword>
<evidence type="ECO:0000256" key="5">
    <source>
        <dbReference type="ARBA" id="ARBA00023180"/>
    </source>
</evidence>
<dbReference type="Pfam" id="PF05577">
    <property type="entry name" value="Peptidase_S28"/>
    <property type="match status" value="1"/>
</dbReference>
<dbReference type="OrthoDB" id="1735038at2759"/>
<reference evidence="7" key="1">
    <citation type="journal article" date="2021" name="IMA Fungus">
        <title>Genomic characterization of three marine fungi, including Emericellopsis atlantica sp. nov. with signatures of a generalist lifestyle and marine biomass degradation.</title>
        <authorList>
            <person name="Hagestad O.C."/>
            <person name="Hou L."/>
            <person name="Andersen J.H."/>
            <person name="Hansen E.H."/>
            <person name="Altermark B."/>
            <person name="Li C."/>
            <person name="Kuhnert E."/>
            <person name="Cox R.J."/>
            <person name="Crous P.W."/>
            <person name="Spatafora J.W."/>
            <person name="Lail K."/>
            <person name="Amirebrahimi M."/>
            <person name="Lipzen A."/>
            <person name="Pangilinan J."/>
            <person name="Andreopoulos W."/>
            <person name="Hayes R.D."/>
            <person name="Ng V."/>
            <person name="Grigoriev I.V."/>
            <person name="Jackson S.A."/>
            <person name="Sutton T.D.S."/>
            <person name="Dobson A.D.W."/>
            <person name="Rama T."/>
        </authorList>
    </citation>
    <scope>NUCLEOTIDE SEQUENCE</scope>
    <source>
        <strain evidence="7">TRa018bII</strain>
    </source>
</reference>
<proteinExistence type="inferred from homology"/>
<gene>
    <name evidence="7" type="ORF">BJ875DRAFT_481731</name>
</gene>
<feature type="chain" id="PRO_5040420541" evidence="6">
    <location>
        <begin position="21"/>
        <end position="557"/>
    </location>
</feature>
<dbReference type="GO" id="GO:0006508">
    <property type="term" value="P:proteolysis"/>
    <property type="evidence" value="ECO:0007669"/>
    <property type="project" value="UniProtKB-KW"/>
</dbReference>
<dbReference type="EMBL" id="MU251395">
    <property type="protein sequence ID" value="KAG9236991.1"/>
    <property type="molecule type" value="Genomic_DNA"/>
</dbReference>
<evidence type="ECO:0000256" key="2">
    <source>
        <dbReference type="ARBA" id="ARBA00022670"/>
    </source>
</evidence>
<protein>
    <submittedName>
        <fullName evidence="7">Serine protease K12H4.7</fullName>
    </submittedName>
</protein>
<sequence length="557" mass="62237">MVSKSGLFFALVALVNVTFATEQLRAIVSRSRRTTIDPRSLLKRDDTDPETLYPAYNLSVPIDHFHNDSKYEPHSSDSFNLRYWFDATYYKPGGPVIVLQSGETDGTGRLRFLQKGILHQLAVATNGVGVVLEHRYYGTSIPTPDFSTENLRYLTTDQALADEAYFAQHVVFKGLEQYNLTAPTTPYIGYGGSYAGAFVAFLRKLYPDVFWGTISSSGVTEAIWDYWAYFEPIRVYGEPTCITYAQKITNMVDNILMKVNTTDTTAELKGAFGLPNVTYDDDFAVVLSAGIGSWQGRNWDPDLNDPTFDEFCSNITSTLVEYSSTTGLVGTAQDLLTKGGYGSEISTLQTPLLNWIGWLKNTTVSRCKGSQDSCYSTHNSTYYQQDSISDDWRAWPYQYCTEWGYLQTGSGVPADQLPLITRLNDLEYASIVCREAFNISTPANVTAINQYGGFNISYPRFAIVDGEQDPWRPACPSASPFNSTAVNRTSTVSEPFMLIEGAVHHWDENGLFANQTVDVPPDFLPPLPVRDTQAMLKAVVLEWMEEWKLSQAGKELK</sequence>